<keyword evidence="1" id="KW-0540">Nuclease</keyword>
<reference evidence="5 6" key="1">
    <citation type="journal article" date="2010" name="Science">
        <title>Genomic analysis of organismal complexity in the multicellular green alga Volvox carteri.</title>
        <authorList>
            <person name="Prochnik S.E."/>
            <person name="Umen J."/>
            <person name="Nedelcu A.M."/>
            <person name="Hallmann A."/>
            <person name="Miller S.M."/>
            <person name="Nishii I."/>
            <person name="Ferris P."/>
            <person name="Kuo A."/>
            <person name="Mitros T."/>
            <person name="Fritz-Laylin L.K."/>
            <person name="Hellsten U."/>
            <person name="Chapman J."/>
            <person name="Simakov O."/>
            <person name="Rensing S.A."/>
            <person name="Terry A."/>
            <person name="Pangilinan J."/>
            <person name="Kapitonov V."/>
            <person name="Jurka J."/>
            <person name="Salamov A."/>
            <person name="Shapiro H."/>
            <person name="Schmutz J."/>
            <person name="Grimwood J."/>
            <person name="Lindquist E."/>
            <person name="Lucas S."/>
            <person name="Grigoriev I.V."/>
            <person name="Schmitt R."/>
            <person name="Kirk D."/>
            <person name="Rokhsar D.S."/>
        </authorList>
    </citation>
    <scope>NUCLEOTIDE SEQUENCE [LARGE SCALE GENOMIC DNA]</scope>
    <source>
        <strain evidence="6">f. Nagariensis / Eve</strain>
    </source>
</reference>
<dbReference type="KEGG" id="vcn:VOLCADRAFT_91127"/>
<feature type="region of interest" description="Disordered" evidence="3">
    <location>
        <begin position="847"/>
        <end position="876"/>
    </location>
</feature>
<feature type="compositionally biased region" description="Basic and acidic residues" evidence="3">
    <location>
        <begin position="174"/>
        <end position="197"/>
    </location>
</feature>
<dbReference type="SUPFAM" id="SSF53098">
    <property type="entry name" value="Ribonuclease H-like"/>
    <property type="match status" value="1"/>
</dbReference>
<feature type="compositionally biased region" description="Low complexity" evidence="3">
    <location>
        <begin position="200"/>
        <end position="211"/>
    </location>
</feature>
<feature type="compositionally biased region" description="Basic residues" evidence="3">
    <location>
        <begin position="416"/>
        <end position="425"/>
    </location>
</feature>
<evidence type="ECO:0000256" key="1">
    <source>
        <dbReference type="ARBA" id="ARBA00022722"/>
    </source>
</evidence>
<feature type="compositionally biased region" description="Polar residues" evidence="3">
    <location>
        <begin position="67"/>
        <end position="89"/>
    </location>
</feature>
<dbReference type="GO" id="GO:0008408">
    <property type="term" value="F:3'-5' exonuclease activity"/>
    <property type="evidence" value="ECO:0007669"/>
    <property type="project" value="InterPro"/>
</dbReference>
<dbReference type="OrthoDB" id="552068at2759"/>
<feature type="region of interest" description="Disordered" evidence="3">
    <location>
        <begin position="159"/>
        <end position="211"/>
    </location>
</feature>
<feature type="region of interest" description="Disordered" evidence="3">
    <location>
        <begin position="389"/>
        <end position="425"/>
    </location>
</feature>
<feature type="region of interest" description="Disordered" evidence="3">
    <location>
        <begin position="892"/>
        <end position="1005"/>
    </location>
</feature>
<keyword evidence="2" id="KW-0378">Hydrolase</keyword>
<feature type="domain" description="3'-5' exonuclease" evidence="4">
    <location>
        <begin position="623"/>
        <end position="765"/>
    </location>
</feature>
<evidence type="ECO:0000313" key="5">
    <source>
        <dbReference type="EMBL" id="EFJ48433.1"/>
    </source>
</evidence>
<feature type="compositionally biased region" description="Gly residues" evidence="3">
    <location>
        <begin position="390"/>
        <end position="399"/>
    </location>
</feature>
<name>D8TW90_VOLCA</name>
<sequence>MLARQVHSAHSSVHHLWVDRTQSVVPLTAQTCCPRRYHAPTLALTSRTGTCGGGSGSRASKAGPNEPQATPEATSNAPLGTPRGSSSQPLADRAHSPTQTDSSGVGEVSVAPQLASAALWQPSVTDPPRREELSVGAGGGRGADRPLLVSEAATATTAAAGCSSAAPEPGQHGGAREKQQQQSRRIRESSKSSEPVHVEAQSSSAPSLPQAAGSWEIMEHDNAQQTSSVLGGIGPGNWETDATGDGGAGTDATADVFGLPLWLDGASASSLDSLVPASVTAVDEGKLEEIDWEQLDFERAWPRTFDLSTVYSAASATTPGSSSGGSSFRRRRRGSGGDCLDDDEDMWEFGAYMYDEHSDNGVSGAPAAARRYQDANLFASHAQSFSGGLARRGGGGGSGIATANDTGNGGDIWPQRRGRDRRGRAIGRRWQDTWDDWDGPGGGQLGDWGRTWAAVSTRLPRVGLSVAFPLPPAGCAATEDKTAAAADSEPPPLVLAAKQSAAVKSPGTADTPAPPPATSPKVAKPNWATVTLSYNFGSSFKLLEEKAVTREVPLPEELLLLAGRPPDSGAGGGGGGGGGGRSAVDALLPGCTAYTIAGDYHVLLVQDGRSLAPAVAWFRASLGEDRVVGIDSEWPPTFKTGEAPQLAMLQLATSSRVLLLHIARMRRKEVIAPGGPIHVLLSDPSLTWVGSGWSNSDRTIVKGAFGGATLPPAVVDVQVAARAAGWGRVGLLALVNDLLGMREFQKPRKLSMCNWAAASLSERQARLWWWERRGPGGRRMHAPKEHAAMPSGPPNVLAQAVSVRSAVCEHCGRTVQLSDKGNAAGSDNDGGGVAAAAAKMAVVAAATKSSARGADPRVKASTGPAARPTSKSGSLRTYLQGVVDGMQLQKTSELPGRRSRRLLFVPDLDPSSDTDSKPGSDEDSGLASGIASNRDSGSGSTLGEGGDRGGEPLSPSPAAEAVVVGKSKSKSKRKKKRAAQPVAVSGASSPSSSSPSSSRQQALWDAFEDASPAAAAAVALVMSGQENSRSCTEAAG</sequence>
<dbReference type="InterPro" id="IPR002562">
    <property type="entry name" value="3'-5'_exonuclease_dom"/>
</dbReference>
<evidence type="ECO:0000259" key="4">
    <source>
        <dbReference type="Pfam" id="PF01612"/>
    </source>
</evidence>
<dbReference type="Proteomes" id="UP000001058">
    <property type="component" value="Unassembled WGS sequence"/>
</dbReference>
<dbReference type="STRING" id="3068.D8TW90"/>
<organism evidence="6">
    <name type="scientific">Volvox carteri f. nagariensis</name>
    <dbReference type="NCBI Taxonomy" id="3068"/>
    <lineage>
        <taxon>Eukaryota</taxon>
        <taxon>Viridiplantae</taxon>
        <taxon>Chlorophyta</taxon>
        <taxon>core chlorophytes</taxon>
        <taxon>Chlorophyceae</taxon>
        <taxon>CS clade</taxon>
        <taxon>Chlamydomonadales</taxon>
        <taxon>Volvocaceae</taxon>
        <taxon>Volvox</taxon>
    </lineage>
</organism>
<dbReference type="InterPro" id="IPR012337">
    <property type="entry name" value="RNaseH-like_sf"/>
</dbReference>
<accession>D8TW90</accession>
<feature type="region of interest" description="Disordered" evidence="3">
    <location>
        <begin position="119"/>
        <end position="145"/>
    </location>
</feature>
<dbReference type="RefSeq" id="XP_002950687.1">
    <property type="nucleotide sequence ID" value="XM_002950641.1"/>
</dbReference>
<dbReference type="InterPro" id="IPR051132">
    <property type="entry name" value="3-5_Exonuclease_domain"/>
</dbReference>
<dbReference type="Gene3D" id="3.30.420.10">
    <property type="entry name" value="Ribonuclease H-like superfamily/Ribonuclease H"/>
    <property type="match status" value="1"/>
</dbReference>
<dbReference type="AlphaFoldDB" id="D8TW90"/>
<feature type="compositionally biased region" description="Polar residues" evidence="3">
    <location>
        <begin position="930"/>
        <end position="941"/>
    </location>
</feature>
<dbReference type="GO" id="GO:0005737">
    <property type="term" value="C:cytoplasm"/>
    <property type="evidence" value="ECO:0007669"/>
    <property type="project" value="TreeGrafter"/>
</dbReference>
<evidence type="ECO:0000256" key="2">
    <source>
        <dbReference type="ARBA" id="ARBA00022801"/>
    </source>
</evidence>
<dbReference type="GO" id="GO:0003676">
    <property type="term" value="F:nucleic acid binding"/>
    <property type="evidence" value="ECO:0007669"/>
    <property type="project" value="InterPro"/>
</dbReference>
<dbReference type="GO" id="GO:0006139">
    <property type="term" value="P:nucleobase-containing compound metabolic process"/>
    <property type="evidence" value="ECO:0007669"/>
    <property type="project" value="InterPro"/>
</dbReference>
<proteinExistence type="predicted"/>
<feature type="region of interest" description="Disordered" evidence="3">
    <location>
        <begin position="497"/>
        <end position="523"/>
    </location>
</feature>
<evidence type="ECO:0000256" key="3">
    <source>
        <dbReference type="SAM" id="MobiDB-lite"/>
    </source>
</evidence>
<dbReference type="PANTHER" id="PTHR13620">
    <property type="entry name" value="3-5 EXONUCLEASE"/>
    <property type="match status" value="1"/>
</dbReference>
<gene>
    <name evidence="5" type="ORF">VOLCADRAFT_91127</name>
</gene>
<feature type="region of interest" description="Disordered" evidence="3">
    <location>
        <begin position="45"/>
        <end position="107"/>
    </location>
</feature>
<dbReference type="GeneID" id="9617958"/>
<feature type="region of interest" description="Disordered" evidence="3">
    <location>
        <begin position="314"/>
        <end position="340"/>
    </location>
</feature>
<dbReference type="InterPro" id="IPR036397">
    <property type="entry name" value="RNaseH_sf"/>
</dbReference>
<feature type="compositionally biased region" description="Low complexity" evidence="3">
    <location>
        <begin position="988"/>
        <end position="998"/>
    </location>
</feature>
<dbReference type="PANTHER" id="PTHR13620:SF104">
    <property type="entry name" value="EXONUCLEASE 3'-5' DOMAIN-CONTAINING PROTEIN 2"/>
    <property type="match status" value="1"/>
</dbReference>
<protein>
    <recommendedName>
        <fullName evidence="4">3'-5' exonuclease domain-containing protein</fullName>
    </recommendedName>
</protein>
<keyword evidence="6" id="KW-1185">Reference proteome</keyword>
<feature type="region of interest" description="Disordered" evidence="3">
    <location>
        <begin position="226"/>
        <end position="246"/>
    </location>
</feature>
<evidence type="ECO:0000313" key="6">
    <source>
        <dbReference type="Proteomes" id="UP000001058"/>
    </source>
</evidence>
<dbReference type="InParanoid" id="D8TW90"/>
<dbReference type="EMBL" id="GL378340">
    <property type="protein sequence ID" value="EFJ48433.1"/>
    <property type="molecule type" value="Genomic_DNA"/>
</dbReference>
<feature type="compositionally biased region" description="Basic residues" evidence="3">
    <location>
        <begin position="967"/>
        <end position="978"/>
    </location>
</feature>
<dbReference type="Pfam" id="PF01612">
    <property type="entry name" value="DNA_pol_A_exo1"/>
    <property type="match status" value="1"/>
</dbReference>
<dbReference type="GO" id="GO:0005634">
    <property type="term" value="C:nucleus"/>
    <property type="evidence" value="ECO:0007669"/>
    <property type="project" value="TreeGrafter"/>
</dbReference>